<dbReference type="EMBL" id="JYIU01000046">
    <property type="protein sequence ID" value="KJL18201.1"/>
    <property type="molecule type" value="Genomic_DNA"/>
</dbReference>
<dbReference type="Proteomes" id="UP000033572">
    <property type="component" value="Unassembled WGS sequence"/>
</dbReference>
<reference evidence="3 4" key="1">
    <citation type="submission" date="2015-02" db="EMBL/GenBank/DDBJ databases">
        <title>Draft genome sequences of ten Microbacterium spp. with emphasis on heavy metal contaminated environments.</title>
        <authorList>
            <person name="Corretto E."/>
        </authorList>
    </citation>
    <scope>NUCLEOTIDE SEQUENCE [LARGE SCALE GENOMIC DNA]</scope>
    <source>
        <strain evidence="3 4">DSM 12966</strain>
    </source>
</reference>
<name>A0A0F0KG10_9MICO</name>
<accession>A0A0F0KG10</accession>
<evidence type="ECO:0000256" key="1">
    <source>
        <dbReference type="SAM" id="Phobius"/>
    </source>
</evidence>
<keyword evidence="4" id="KW-1185">Reference proteome</keyword>
<dbReference type="KEGG" id="mfol:DXT68_05660"/>
<dbReference type="Pfam" id="PF10756">
    <property type="entry name" value="bPH_6"/>
    <property type="match status" value="1"/>
</dbReference>
<dbReference type="PATRIC" id="fig|104336.4.peg.3350"/>
<protein>
    <recommendedName>
        <fullName evidence="2">Low molecular weight protein antigen 6 PH domain-containing protein</fullName>
    </recommendedName>
</protein>
<feature type="domain" description="Low molecular weight protein antigen 6 PH" evidence="2">
    <location>
        <begin position="67"/>
        <end position="110"/>
    </location>
</feature>
<dbReference type="AlphaFoldDB" id="A0A0F0KG10"/>
<keyword evidence="1" id="KW-0472">Membrane</keyword>
<sequence length="188" mass="20709">MTAAPAPEGARTYRAPSGVVTMVLTGLLALFLLGDAVVRGGWGPMLLLAPWVLLGLWVVYQISFVSHVRVTGEGVLVQNLLRRTAFGWSQVRDIDLRWQLVFSLQDGTDLTSFGGPAHARPRRSRMRDEDARTVPTGFRDLADIRDRWQAADVTADQAIRRSWDWKALGALGVILVCAVVSVWLVEAS</sequence>
<evidence type="ECO:0000313" key="3">
    <source>
        <dbReference type="EMBL" id="KJL18201.1"/>
    </source>
</evidence>
<organism evidence="3 4">
    <name type="scientific">Microbacterium foliorum</name>
    <dbReference type="NCBI Taxonomy" id="104336"/>
    <lineage>
        <taxon>Bacteria</taxon>
        <taxon>Bacillati</taxon>
        <taxon>Actinomycetota</taxon>
        <taxon>Actinomycetes</taxon>
        <taxon>Micrococcales</taxon>
        <taxon>Microbacteriaceae</taxon>
        <taxon>Microbacterium</taxon>
    </lineage>
</organism>
<feature type="transmembrane region" description="Helical" evidence="1">
    <location>
        <begin position="40"/>
        <end position="60"/>
    </location>
</feature>
<keyword evidence="1" id="KW-1133">Transmembrane helix</keyword>
<feature type="transmembrane region" description="Helical" evidence="1">
    <location>
        <begin position="167"/>
        <end position="185"/>
    </location>
</feature>
<feature type="transmembrane region" description="Helical" evidence="1">
    <location>
        <begin position="12"/>
        <end position="34"/>
    </location>
</feature>
<proteinExistence type="predicted"/>
<gene>
    <name evidence="3" type="ORF">RN50_03309</name>
</gene>
<dbReference type="InterPro" id="IPR019692">
    <property type="entry name" value="CFP-6_PH"/>
</dbReference>
<comment type="caution">
    <text evidence="3">The sequence shown here is derived from an EMBL/GenBank/DDBJ whole genome shotgun (WGS) entry which is preliminary data.</text>
</comment>
<keyword evidence="1" id="KW-0812">Transmembrane</keyword>
<evidence type="ECO:0000313" key="4">
    <source>
        <dbReference type="Proteomes" id="UP000033572"/>
    </source>
</evidence>
<evidence type="ECO:0000259" key="2">
    <source>
        <dbReference type="Pfam" id="PF10756"/>
    </source>
</evidence>